<comment type="caution">
    <text evidence="2">The sequence shown here is derived from an EMBL/GenBank/DDBJ whole genome shotgun (WGS) entry which is preliminary data.</text>
</comment>
<dbReference type="AlphaFoldDB" id="A0A433QQ79"/>
<dbReference type="CDD" id="cd02440">
    <property type="entry name" value="AdoMet_MTases"/>
    <property type="match status" value="1"/>
</dbReference>
<accession>A0A433QQ79</accession>
<keyword evidence="3" id="KW-1185">Reference proteome</keyword>
<dbReference type="Pfam" id="PF08241">
    <property type="entry name" value="Methyltransf_11"/>
    <property type="match status" value="1"/>
</dbReference>
<dbReference type="InterPro" id="IPR013216">
    <property type="entry name" value="Methyltransf_11"/>
</dbReference>
<dbReference type="Gene3D" id="3.40.50.150">
    <property type="entry name" value="Vaccinia Virus protein VP39"/>
    <property type="match status" value="1"/>
</dbReference>
<feature type="domain" description="Methyltransferase type 11" evidence="1">
    <location>
        <begin position="195"/>
        <end position="242"/>
    </location>
</feature>
<sequence>MPAPLGPSTSWSVLPAPLATTPSPPFPLHVHSRELHCMGQAVSKVKKGSQSTLSQNKAHTGYNGSHGNFVGDANLTSIAGSVNSEGISDPGDFEWMNTLSDEQSSYFFPTNDSETDRVHKQHLMLKTVFDGNLSPVVRDTIQDGAKILDVGYLRSWYVRVLRQSNWCTFHNSLTSSLPIFVRPRRNPPPRLLDHVDVLRGLPFEDDTFDLVHMRGFVMALRLNEWSRVLNELFRVTKKGGFVQLMELDLRFSTKDQEAKRDLGTVRRTLVTLGQEPCVVHQLPQMISRAGFTFLRNDKRSIPLGGSDPISHVMLDDWERASYSARHVVGAALGMPENVFVEYITNLVTRFADPETQSHVNWFCIVGQKVVMPKFINRNSCTKPERGRDRGFR</sequence>
<proteinExistence type="predicted"/>
<gene>
    <name evidence="2" type="ORF">BC938DRAFT_476654</name>
</gene>
<dbReference type="GO" id="GO:0008757">
    <property type="term" value="F:S-adenosylmethionine-dependent methyltransferase activity"/>
    <property type="evidence" value="ECO:0007669"/>
    <property type="project" value="InterPro"/>
</dbReference>
<evidence type="ECO:0000313" key="2">
    <source>
        <dbReference type="EMBL" id="RUS31953.1"/>
    </source>
</evidence>
<dbReference type="SUPFAM" id="SSF53335">
    <property type="entry name" value="S-adenosyl-L-methionine-dependent methyltransferases"/>
    <property type="match status" value="1"/>
</dbReference>
<dbReference type="EMBL" id="RBNJ01002452">
    <property type="protein sequence ID" value="RUS31953.1"/>
    <property type="molecule type" value="Genomic_DNA"/>
</dbReference>
<dbReference type="Proteomes" id="UP000274822">
    <property type="component" value="Unassembled WGS sequence"/>
</dbReference>
<evidence type="ECO:0000313" key="3">
    <source>
        <dbReference type="Proteomes" id="UP000274822"/>
    </source>
</evidence>
<dbReference type="InterPro" id="IPR029063">
    <property type="entry name" value="SAM-dependent_MTases_sf"/>
</dbReference>
<organism evidence="2 3">
    <name type="scientific">Jimgerdemannia flammicorona</name>
    <dbReference type="NCBI Taxonomy" id="994334"/>
    <lineage>
        <taxon>Eukaryota</taxon>
        <taxon>Fungi</taxon>
        <taxon>Fungi incertae sedis</taxon>
        <taxon>Mucoromycota</taxon>
        <taxon>Mucoromycotina</taxon>
        <taxon>Endogonomycetes</taxon>
        <taxon>Endogonales</taxon>
        <taxon>Endogonaceae</taxon>
        <taxon>Jimgerdemannia</taxon>
    </lineage>
</organism>
<reference evidence="2 3" key="1">
    <citation type="journal article" date="2018" name="New Phytol.">
        <title>Phylogenomics of Endogonaceae and evolution of mycorrhizas within Mucoromycota.</title>
        <authorList>
            <person name="Chang Y."/>
            <person name="Desiro A."/>
            <person name="Na H."/>
            <person name="Sandor L."/>
            <person name="Lipzen A."/>
            <person name="Clum A."/>
            <person name="Barry K."/>
            <person name="Grigoriev I.V."/>
            <person name="Martin F.M."/>
            <person name="Stajich J.E."/>
            <person name="Smith M.E."/>
            <person name="Bonito G."/>
            <person name="Spatafora J.W."/>
        </authorList>
    </citation>
    <scope>NUCLEOTIDE SEQUENCE [LARGE SCALE GENOMIC DNA]</scope>
    <source>
        <strain evidence="2 3">AD002</strain>
    </source>
</reference>
<protein>
    <recommendedName>
        <fullName evidence="1">Methyltransferase type 11 domain-containing protein</fullName>
    </recommendedName>
</protein>
<evidence type="ECO:0000259" key="1">
    <source>
        <dbReference type="Pfam" id="PF08241"/>
    </source>
</evidence>
<name>A0A433QQ79_9FUNG</name>